<keyword evidence="7" id="KW-0961">Cell wall biogenesis/degradation</keyword>
<dbReference type="EMBL" id="UOFV01000336">
    <property type="protein sequence ID" value="VAX02668.1"/>
    <property type="molecule type" value="Genomic_DNA"/>
</dbReference>
<evidence type="ECO:0000256" key="8">
    <source>
        <dbReference type="ARBA" id="ARBA00023326"/>
    </source>
</evidence>
<name>A0A3B1ATJ4_9ZZZZ</name>
<dbReference type="GO" id="GO:0005886">
    <property type="term" value="C:plasma membrane"/>
    <property type="evidence" value="ECO:0007669"/>
    <property type="project" value="UniProtKB-SubCell"/>
</dbReference>
<keyword evidence="5" id="KW-0325">Glycoprotein</keyword>
<evidence type="ECO:0000256" key="4">
    <source>
        <dbReference type="ARBA" id="ARBA00023136"/>
    </source>
</evidence>
<protein>
    <recommendedName>
        <fullName evidence="11">Endo-1,3-beta-glucanase btgC</fullName>
    </recommendedName>
    <alternativeName>
        <fullName evidence="10">Laminarinase btgC</fullName>
    </alternativeName>
</protein>
<comment type="function">
    <text evidence="9">Glucanases play a role in cell expansion during growth, in cell-cell fusion during mating, and in spore release during sporulation. This enzyme may be involved in beta-glucan degradation. Active on laminarin and lichenan.</text>
</comment>
<dbReference type="GO" id="GO:0071555">
    <property type="term" value="P:cell wall organization"/>
    <property type="evidence" value="ECO:0007669"/>
    <property type="project" value="UniProtKB-KW"/>
</dbReference>
<dbReference type="GO" id="GO:0000272">
    <property type="term" value="P:polysaccharide catabolic process"/>
    <property type="evidence" value="ECO:0007669"/>
    <property type="project" value="UniProtKB-KW"/>
</dbReference>
<accession>A0A3B1ATJ4</accession>
<keyword evidence="6" id="KW-0119">Carbohydrate metabolism</keyword>
<keyword evidence="8" id="KW-0624">Polysaccharide degradation</keyword>
<evidence type="ECO:0000256" key="11">
    <source>
        <dbReference type="ARBA" id="ARBA00043078"/>
    </source>
</evidence>
<organism evidence="12">
    <name type="scientific">hydrothermal vent metagenome</name>
    <dbReference type="NCBI Taxonomy" id="652676"/>
    <lineage>
        <taxon>unclassified sequences</taxon>
        <taxon>metagenomes</taxon>
        <taxon>ecological metagenomes</taxon>
    </lineage>
</organism>
<evidence type="ECO:0000256" key="5">
    <source>
        <dbReference type="ARBA" id="ARBA00023180"/>
    </source>
</evidence>
<evidence type="ECO:0000256" key="9">
    <source>
        <dbReference type="ARBA" id="ARBA00037649"/>
    </source>
</evidence>
<evidence type="ECO:0000256" key="3">
    <source>
        <dbReference type="ARBA" id="ARBA00022801"/>
    </source>
</evidence>
<dbReference type="AlphaFoldDB" id="A0A3B1ATJ4"/>
<dbReference type="SUPFAM" id="SSF51445">
    <property type="entry name" value="(Trans)glycosidases"/>
    <property type="match status" value="1"/>
</dbReference>
<dbReference type="GO" id="GO:0016787">
    <property type="term" value="F:hydrolase activity"/>
    <property type="evidence" value="ECO:0007669"/>
    <property type="project" value="UniProtKB-KW"/>
</dbReference>
<comment type="subcellular location">
    <subcellularLocation>
        <location evidence="1">Cell membrane</location>
    </subcellularLocation>
</comment>
<keyword evidence="4" id="KW-0472">Membrane</keyword>
<sequence length="316" mass="35993">MALLQNKGIQNEQYSVGKMTALLFRIVLLFSVSPLVYAESPVLLPDTLQMTGPAIAYQPREYVPTDEASVLSDEQIIADLQLLAGVGFRSLVTYSATDEMAKIPGIARKEGFDETIIMGIWDPFSSDEWRNAVKNAPFVDGYCIGNEGLGIRYTPQELAVKMEELRRLTGKPVTTSEPIDSYISGHHKEWLLKHSDWLFPIAHPYWANYEDPAKGVAWVVAYHDLLVVLANRQVMLKEVGHPTVFPVGFNENRQTEFFQLLDSHRISFFFFEAFDQPWKGNTVEERRVEAYWGIFRADGTPKKVVPWITKNEMSRE</sequence>
<evidence type="ECO:0000256" key="7">
    <source>
        <dbReference type="ARBA" id="ARBA00023316"/>
    </source>
</evidence>
<proteinExistence type="predicted"/>
<gene>
    <name evidence="12" type="ORF">MNBD_GAMMA19-2056</name>
</gene>
<evidence type="ECO:0000313" key="12">
    <source>
        <dbReference type="EMBL" id="VAX02668.1"/>
    </source>
</evidence>
<keyword evidence="3" id="KW-0378">Hydrolase</keyword>
<evidence type="ECO:0000256" key="6">
    <source>
        <dbReference type="ARBA" id="ARBA00023277"/>
    </source>
</evidence>
<reference evidence="12" key="1">
    <citation type="submission" date="2018-06" db="EMBL/GenBank/DDBJ databases">
        <authorList>
            <person name="Zhirakovskaya E."/>
        </authorList>
    </citation>
    <scope>NUCLEOTIDE SEQUENCE</scope>
</reference>
<keyword evidence="2" id="KW-1003">Cell membrane</keyword>
<evidence type="ECO:0000256" key="1">
    <source>
        <dbReference type="ARBA" id="ARBA00004236"/>
    </source>
</evidence>
<dbReference type="InterPro" id="IPR017853">
    <property type="entry name" value="GH"/>
</dbReference>
<dbReference type="PANTHER" id="PTHR16631:SF17">
    <property type="entry name" value="GLUCAN ENDO-1,3-BETA-GLUCOSIDASE BTGC"/>
    <property type="match status" value="1"/>
</dbReference>
<evidence type="ECO:0000256" key="10">
    <source>
        <dbReference type="ARBA" id="ARBA00042373"/>
    </source>
</evidence>
<dbReference type="Gene3D" id="3.20.20.80">
    <property type="entry name" value="Glycosidases"/>
    <property type="match status" value="1"/>
</dbReference>
<dbReference type="InterPro" id="IPR050732">
    <property type="entry name" value="Beta-glucan_modifiers"/>
</dbReference>
<dbReference type="PANTHER" id="PTHR16631">
    <property type="entry name" value="GLUCAN 1,3-BETA-GLUCOSIDASE"/>
    <property type="match status" value="1"/>
</dbReference>
<evidence type="ECO:0000256" key="2">
    <source>
        <dbReference type="ARBA" id="ARBA00022475"/>
    </source>
</evidence>